<evidence type="ECO:0000313" key="3">
    <source>
        <dbReference type="Proteomes" id="UP000299102"/>
    </source>
</evidence>
<proteinExistence type="predicted"/>
<comment type="caution">
    <text evidence="2">The sequence shown here is derived from an EMBL/GenBank/DDBJ whole genome shotgun (WGS) entry which is preliminary data.</text>
</comment>
<sequence length="356" mass="39681">MNTSRAGGRRAERHPNPRAPPAVTSARVRRPGRTTCSTYRTIYITILERIVTLSREIIALLKKSGCWGVACTQVPMLCTAAVSLLLGRICRWSGREIARSAISLARSAQAERDNESCFIMRAHSFVHVWIELIAVNFDPDHVPVIDVNSSSIVRSYLGPVFAIGVTMPSWSFPGHGWQTRAFHSIRAAQPPQSSLLKKRGGETGHLCDLMELFCGLEPEVNIEVSGDGPLEVRHSTSSRTILFTLYIRDWITSRGKMSLLRSIRIAHPSFSLSSCDKHLHIVPISRVTLQENASARGRWWTRRRSAYVPVFKNKTDETTGEPATTGRSGLTRRLSLRRTRSPAVERVPVVGVYTNS</sequence>
<name>A0A4C1WZ89_EUMVA</name>
<evidence type="ECO:0000256" key="1">
    <source>
        <dbReference type="SAM" id="MobiDB-lite"/>
    </source>
</evidence>
<accession>A0A4C1WZ89</accession>
<protein>
    <submittedName>
        <fullName evidence="2">Uncharacterized protein</fullName>
    </submittedName>
</protein>
<dbReference type="EMBL" id="BGZK01000701">
    <property type="protein sequence ID" value="GBP56788.1"/>
    <property type="molecule type" value="Genomic_DNA"/>
</dbReference>
<feature type="region of interest" description="Disordered" evidence="1">
    <location>
        <begin position="1"/>
        <end position="27"/>
    </location>
</feature>
<evidence type="ECO:0000313" key="2">
    <source>
        <dbReference type="EMBL" id="GBP56788.1"/>
    </source>
</evidence>
<dbReference type="AlphaFoldDB" id="A0A4C1WZ89"/>
<dbReference type="Proteomes" id="UP000299102">
    <property type="component" value="Unassembled WGS sequence"/>
</dbReference>
<keyword evidence="3" id="KW-1185">Reference proteome</keyword>
<gene>
    <name evidence="2" type="ORF">EVAR_91440_1</name>
</gene>
<organism evidence="2 3">
    <name type="scientific">Eumeta variegata</name>
    <name type="common">Bagworm moth</name>
    <name type="synonym">Eumeta japonica</name>
    <dbReference type="NCBI Taxonomy" id="151549"/>
    <lineage>
        <taxon>Eukaryota</taxon>
        <taxon>Metazoa</taxon>
        <taxon>Ecdysozoa</taxon>
        <taxon>Arthropoda</taxon>
        <taxon>Hexapoda</taxon>
        <taxon>Insecta</taxon>
        <taxon>Pterygota</taxon>
        <taxon>Neoptera</taxon>
        <taxon>Endopterygota</taxon>
        <taxon>Lepidoptera</taxon>
        <taxon>Glossata</taxon>
        <taxon>Ditrysia</taxon>
        <taxon>Tineoidea</taxon>
        <taxon>Psychidae</taxon>
        <taxon>Oiketicinae</taxon>
        <taxon>Eumeta</taxon>
    </lineage>
</organism>
<reference evidence="2 3" key="1">
    <citation type="journal article" date="2019" name="Commun. Biol.">
        <title>The bagworm genome reveals a unique fibroin gene that provides high tensile strength.</title>
        <authorList>
            <person name="Kono N."/>
            <person name="Nakamura H."/>
            <person name="Ohtoshi R."/>
            <person name="Tomita M."/>
            <person name="Numata K."/>
            <person name="Arakawa K."/>
        </authorList>
    </citation>
    <scope>NUCLEOTIDE SEQUENCE [LARGE SCALE GENOMIC DNA]</scope>
</reference>